<evidence type="ECO:0000313" key="2">
    <source>
        <dbReference type="EMBL" id="OMP04242.1"/>
    </source>
</evidence>
<protein>
    <submittedName>
        <fullName evidence="2">Carbon-nitrogen hydrolase</fullName>
    </submittedName>
</protein>
<dbReference type="AlphaFoldDB" id="A0A1R3KAW7"/>
<evidence type="ECO:0000259" key="1">
    <source>
        <dbReference type="Pfam" id="PF00795"/>
    </source>
</evidence>
<organism evidence="2 3">
    <name type="scientific">Corchorus olitorius</name>
    <dbReference type="NCBI Taxonomy" id="93759"/>
    <lineage>
        <taxon>Eukaryota</taxon>
        <taxon>Viridiplantae</taxon>
        <taxon>Streptophyta</taxon>
        <taxon>Embryophyta</taxon>
        <taxon>Tracheophyta</taxon>
        <taxon>Spermatophyta</taxon>
        <taxon>Magnoliopsida</taxon>
        <taxon>eudicotyledons</taxon>
        <taxon>Gunneridae</taxon>
        <taxon>Pentapetalae</taxon>
        <taxon>rosids</taxon>
        <taxon>malvids</taxon>
        <taxon>Malvales</taxon>
        <taxon>Malvaceae</taxon>
        <taxon>Grewioideae</taxon>
        <taxon>Apeibeae</taxon>
        <taxon>Corchorus</taxon>
    </lineage>
</organism>
<dbReference type="Proteomes" id="UP000187203">
    <property type="component" value="Unassembled WGS sequence"/>
</dbReference>
<dbReference type="Gene3D" id="3.60.110.10">
    <property type="entry name" value="Carbon-nitrogen hydrolase"/>
    <property type="match status" value="1"/>
</dbReference>
<proteinExistence type="predicted"/>
<reference evidence="3" key="1">
    <citation type="submission" date="2013-09" db="EMBL/GenBank/DDBJ databases">
        <title>Corchorus olitorius genome sequencing.</title>
        <authorList>
            <person name="Alam M."/>
            <person name="Haque M.S."/>
            <person name="Islam M.S."/>
            <person name="Emdad E.M."/>
            <person name="Islam M.M."/>
            <person name="Ahmed B."/>
            <person name="Halim A."/>
            <person name="Hossen Q.M.M."/>
            <person name="Hossain M.Z."/>
            <person name="Ahmed R."/>
            <person name="Khan M.M."/>
            <person name="Islam R."/>
            <person name="Rashid M.M."/>
            <person name="Khan S.A."/>
            <person name="Rahman M.S."/>
            <person name="Alam M."/>
            <person name="Yahiya A.S."/>
            <person name="Khan M.S."/>
            <person name="Azam M.S."/>
            <person name="Haque T."/>
            <person name="Lashkar M.Z.H."/>
            <person name="Akhand A.I."/>
            <person name="Morshed G."/>
            <person name="Roy S."/>
            <person name="Uddin K.S."/>
            <person name="Rabeya T."/>
            <person name="Hossain A.S."/>
            <person name="Chowdhury A."/>
            <person name="Snigdha A.R."/>
            <person name="Mortoza M.S."/>
            <person name="Matin S.A."/>
            <person name="Hoque S.M.E."/>
            <person name="Islam M.K."/>
            <person name="Roy D.K."/>
            <person name="Haider R."/>
            <person name="Moosa M.M."/>
            <person name="Elias S.M."/>
            <person name="Hasan A.M."/>
            <person name="Jahan S."/>
            <person name="Shafiuddin M."/>
            <person name="Mahmood N."/>
            <person name="Shommy N.S."/>
        </authorList>
    </citation>
    <scope>NUCLEOTIDE SEQUENCE [LARGE SCALE GENOMIC DNA]</scope>
    <source>
        <strain evidence="3">cv. O-4</strain>
    </source>
</reference>
<dbReference type="GO" id="GO:0006528">
    <property type="term" value="P:asparagine metabolic process"/>
    <property type="evidence" value="ECO:0007669"/>
    <property type="project" value="TreeGrafter"/>
</dbReference>
<dbReference type="SUPFAM" id="SSF56317">
    <property type="entry name" value="Carbon-nitrogen hydrolase"/>
    <property type="match status" value="1"/>
</dbReference>
<sequence length="358" mass="40470">MSMYHFYKEYWQPFGELLVNMEREGMLVDRMYLAQLEKVDKADDIQLCQLLYGGTVNRFLQNIISQMINVDDIDISPETLTDTDKSAYGTAFAAFGDEEKGREACHATASLSNFQFHSTLAGEQMYQAKMGCSLLIEYQYRNWGLIFQETRICRLICFSGFLGSKFEVGLCQLSVSSVKNQNLIPAHNLIKVAAEQGTRLVVLPEMWYCPYSADYFAKYSEDVGNADLTVQWKGDISFKESDFFVAGDEPTIVATADIIIGTIAIAIKVFTFLIHGGKLCKFSLVKFSKVHQPSYRKGSSTRLDFSPYSASSFKYWKGLLESVEFATAEEASECVVCLLGLEDGEEVWQQEAICYFCY</sequence>
<feature type="domain" description="CN hydrolase" evidence="1">
    <location>
        <begin position="168"/>
        <end position="221"/>
    </location>
</feature>
<keyword evidence="2" id="KW-0378">Hydrolase</keyword>
<dbReference type="GO" id="GO:0006541">
    <property type="term" value="P:glutamine metabolic process"/>
    <property type="evidence" value="ECO:0007669"/>
    <property type="project" value="TreeGrafter"/>
</dbReference>
<dbReference type="STRING" id="93759.A0A1R3KAW7"/>
<evidence type="ECO:0000313" key="3">
    <source>
        <dbReference type="Proteomes" id="UP000187203"/>
    </source>
</evidence>
<dbReference type="PANTHER" id="PTHR23088:SF53">
    <property type="entry name" value="OS06G0206000 PROTEIN"/>
    <property type="match status" value="1"/>
</dbReference>
<accession>A0A1R3KAW7</accession>
<dbReference type="EMBL" id="AWUE01014272">
    <property type="protein sequence ID" value="OMP04242.1"/>
    <property type="molecule type" value="Genomic_DNA"/>
</dbReference>
<name>A0A1R3KAW7_9ROSI</name>
<dbReference type="Pfam" id="PF00795">
    <property type="entry name" value="CN_hydrolase"/>
    <property type="match status" value="1"/>
</dbReference>
<dbReference type="GO" id="GO:0006107">
    <property type="term" value="P:oxaloacetate metabolic process"/>
    <property type="evidence" value="ECO:0007669"/>
    <property type="project" value="TreeGrafter"/>
</dbReference>
<dbReference type="InterPro" id="IPR036526">
    <property type="entry name" value="C-N_Hydrolase_sf"/>
</dbReference>
<dbReference type="GO" id="GO:0005739">
    <property type="term" value="C:mitochondrion"/>
    <property type="evidence" value="ECO:0007669"/>
    <property type="project" value="TreeGrafter"/>
</dbReference>
<dbReference type="PANTHER" id="PTHR23088">
    <property type="entry name" value="NITRILASE-RELATED"/>
    <property type="match status" value="1"/>
</dbReference>
<gene>
    <name evidence="2" type="ORF">COLO4_09803</name>
</gene>
<dbReference type="InterPro" id="IPR003010">
    <property type="entry name" value="C-N_Hydrolase"/>
</dbReference>
<dbReference type="GO" id="GO:0050152">
    <property type="term" value="F:omega-amidase activity"/>
    <property type="evidence" value="ECO:0007669"/>
    <property type="project" value="TreeGrafter"/>
</dbReference>
<keyword evidence="3" id="KW-1185">Reference proteome</keyword>
<comment type="caution">
    <text evidence="2">The sequence shown here is derived from an EMBL/GenBank/DDBJ whole genome shotgun (WGS) entry which is preliminary data.</text>
</comment>